<feature type="region of interest" description="Disordered" evidence="1">
    <location>
        <begin position="61"/>
        <end position="84"/>
    </location>
</feature>
<gene>
    <name evidence="2" type="ORF">OC842_002756</name>
</gene>
<evidence type="ECO:0000313" key="2">
    <source>
        <dbReference type="EMBL" id="KAK0534055.1"/>
    </source>
</evidence>
<dbReference type="Proteomes" id="UP001176521">
    <property type="component" value="Unassembled WGS sequence"/>
</dbReference>
<evidence type="ECO:0000313" key="3">
    <source>
        <dbReference type="Proteomes" id="UP001176521"/>
    </source>
</evidence>
<feature type="non-terminal residue" evidence="2">
    <location>
        <position position="1"/>
    </location>
</feature>
<sequence length="84" mass="9699">EFTATIQSYRCSAEDNEHYEYFDWIKDEKLIEHFEPDSDWDFLTFKELIRAEYAQARPLSHSGADEAAQPHAASFSNGVVAPAW</sequence>
<reference evidence="2" key="1">
    <citation type="journal article" date="2023" name="PhytoFront">
        <title>Draft Genome Resources of Seven Strains of Tilletia horrida, Causal Agent of Kernel Smut of Rice.</title>
        <authorList>
            <person name="Khanal S."/>
            <person name="Antony Babu S."/>
            <person name="Zhou X.G."/>
        </authorList>
    </citation>
    <scope>NUCLEOTIDE SEQUENCE</scope>
    <source>
        <strain evidence="2">TX3</strain>
    </source>
</reference>
<dbReference type="EMBL" id="JAPDMQ010000124">
    <property type="protein sequence ID" value="KAK0534055.1"/>
    <property type="molecule type" value="Genomic_DNA"/>
</dbReference>
<keyword evidence="3" id="KW-1185">Reference proteome</keyword>
<dbReference type="AlphaFoldDB" id="A0AAN6JLC9"/>
<organism evidence="2 3">
    <name type="scientific">Tilletia horrida</name>
    <dbReference type="NCBI Taxonomy" id="155126"/>
    <lineage>
        <taxon>Eukaryota</taxon>
        <taxon>Fungi</taxon>
        <taxon>Dikarya</taxon>
        <taxon>Basidiomycota</taxon>
        <taxon>Ustilaginomycotina</taxon>
        <taxon>Exobasidiomycetes</taxon>
        <taxon>Tilletiales</taxon>
        <taxon>Tilletiaceae</taxon>
        <taxon>Tilletia</taxon>
    </lineage>
</organism>
<accession>A0AAN6JLC9</accession>
<comment type="caution">
    <text evidence="2">The sequence shown here is derived from an EMBL/GenBank/DDBJ whole genome shotgun (WGS) entry which is preliminary data.</text>
</comment>
<proteinExistence type="predicted"/>
<protein>
    <submittedName>
        <fullName evidence="2">Uncharacterized protein</fullName>
    </submittedName>
</protein>
<evidence type="ECO:0000256" key="1">
    <source>
        <dbReference type="SAM" id="MobiDB-lite"/>
    </source>
</evidence>
<name>A0AAN6JLC9_9BASI</name>